<dbReference type="InterPro" id="IPR013766">
    <property type="entry name" value="Thioredoxin_domain"/>
</dbReference>
<dbReference type="PROSITE" id="PS51352">
    <property type="entry name" value="THIOREDOXIN_2"/>
    <property type="match status" value="1"/>
</dbReference>
<feature type="region of interest" description="Disordered" evidence="6">
    <location>
        <begin position="39"/>
        <end position="80"/>
    </location>
</feature>
<evidence type="ECO:0000256" key="4">
    <source>
        <dbReference type="ARBA" id="ARBA00023157"/>
    </source>
</evidence>
<keyword evidence="10" id="KW-1185">Reference proteome</keyword>
<comment type="caution">
    <text evidence="9">The sequence shown here is derived from an EMBL/GenBank/DDBJ whole genome shotgun (WGS) entry which is preliminary data.</text>
</comment>
<evidence type="ECO:0000256" key="7">
    <source>
        <dbReference type="SAM" id="Phobius"/>
    </source>
</evidence>
<gene>
    <name evidence="9" type="ORF">QQX02_01010</name>
</gene>
<dbReference type="PANTHER" id="PTHR13887">
    <property type="entry name" value="GLUTATHIONE S-TRANSFERASE KAPPA"/>
    <property type="match status" value="1"/>
</dbReference>
<keyword evidence="3" id="KW-0560">Oxidoreductase</keyword>
<dbReference type="InterPro" id="IPR036249">
    <property type="entry name" value="Thioredoxin-like_sf"/>
</dbReference>
<comment type="similarity">
    <text evidence="1">Belongs to the thioredoxin family. DsbA subfamily.</text>
</comment>
<evidence type="ECO:0000259" key="8">
    <source>
        <dbReference type="PROSITE" id="PS51352"/>
    </source>
</evidence>
<accession>A0ABT8GDK0</accession>
<name>A0ABT8GDK0_9MICO</name>
<keyword evidence="7" id="KW-0812">Transmembrane</keyword>
<protein>
    <submittedName>
        <fullName evidence="9">Thioredoxin domain-containing protein</fullName>
    </submittedName>
</protein>
<evidence type="ECO:0000313" key="10">
    <source>
        <dbReference type="Proteomes" id="UP001172708"/>
    </source>
</evidence>
<proteinExistence type="inferred from homology"/>
<feature type="compositionally biased region" description="Low complexity" evidence="6">
    <location>
        <begin position="51"/>
        <end position="71"/>
    </location>
</feature>
<dbReference type="Proteomes" id="UP001172708">
    <property type="component" value="Unassembled WGS sequence"/>
</dbReference>
<dbReference type="Gene3D" id="3.40.30.10">
    <property type="entry name" value="Glutaredoxin"/>
    <property type="match status" value="1"/>
</dbReference>
<keyword evidence="2" id="KW-0732">Signal</keyword>
<evidence type="ECO:0000256" key="6">
    <source>
        <dbReference type="SAM" id="MobiDB-lite"/>
    </source>
</evidence>
<evidence type="ECO:0000256" key="2">
    <source>
        <dbReference type="ARBA" id="ARBA00022729"/>
    </source>
</evidence>
<dbReference type="SUPFAM" id="SSF52833">
    <property type="entry name" value="Thioredoxin-like"/>
    <property type="match status" value="1"/>
</dbReference>
<keyword evidence="5" id="KW-0676">Redox-active center</keyword>
<evidence type="ECO:0000256" key="1">
    <source>
        <dbReference type="ARBA" id="ARBA00005791"/>
    </source>
</evidence>
<organism evidence="9 10">
    <name type="scientific">Demequina muriae</name>
    <dbReference type="NCBI Taxonomy" id="3051664"/>
    <lineage>
        <taxon>Bacteria</taxon>
        <taxon>Bacillati</taxon>
        <taxon>Actinomycetota</taxon>
        <taxon>Actinomycetes</taxon>
        <taxon>Micrococcales</taxon>
        <taxon>Demequinaceae</taxon>
        <taxon>Demequina</taxon>
    </lineage>
</organism>
<dbReference type="InterPro" id="IPR012336">
    <property type="entry name" value="Thioredoxin-like_fold"/>
</dbReference>
<feature type="domain" description="Thioredoxin" evidence="8">
    <location>
        <begin position="70"/>
        <end position="257"/>
    </location>
</feature>
<dbReference type="EMBL" id="JAUHQA010000001">
    <property type="protein sequence ID" value="MDN4479502.1"/>
    <property type="molecule type" value="Genomic_DNA"/>
</dbReference>
<keyword evidence="4" id="KW-1015">Disulfide bond</keyword>
<dbReference type="Pfam" id="PF13462">
    <property type="entry name" value="Thioredoxin_4"/>
    <property type="match status" value="1"/>
</dbReference>
<dbReference type="RefSeq" id="WP_301140658.1">
    <property type="nucleotide sequence ID" value="NZ_JAUHQA010000001.1"/>
</dbReference>
<keyword evidence="7" id="KW-1133">Transmembrane helix</keyword>
<dbReference type="PANTHER" id="PTHR13887:SF14">
    <property type="entry name" value="DISULFIDE BOND FORMATION PROTEIN D"/>
    <property type="match status" value="1"/>
</dbReference>
<sequence>MTASPSPHRRTPAWWVPVMIVAIAAVAIVLVLVVQRPESPSGTAAPPPASATPTATEVADPPTAEDAPTAVGGEDAPDLSAAERRDPEDLLAYGDVDAPVVLVVFSDYQCPYCAKWSADTLPTLREYAEAGDLRIEFRDVNVFGDASVRGSRAAYAAAMQGEFTAMHDALFADGMARAGTQLTDDALLTLAADLGLDASQFEEDYRSQATADEVARNQQLGLDLGVYSTPAFVLDGQPIVGAQPTAVFVDLLDAALESAPRGD</sequence>
<evidence type="ECO:0000256" key="3">
    <source>
        <dbReference type="ARBA" id="ARBA00023002"/>
    </source>
</evidence>
<evidence type="ECO:0000313" key="9">
    <source>
        <dbReference type="EMBL" id="MDN4479502.1"/>
    </source>
</evidence>
<feature type="transmembrane region" description="Helical" evidence="7">
    <location>
        <begin position="12"/>
        <end position="34"/>
    </location>
</feature>
<reference evidence="9" key="1">
    <citation type="submission" date="2023-06" db="EMBL/GenBank/DDBJ databases">
        <title>Egi l300058.</title>
        <authorList>
            <person name="Gao L."/>
            <person name="Fang B.-Z."/>
            <person name="Li W.-J."/>
        </authorList>
    </citation>
    <scope>NUCLEOTIDE SEQUENCE</scope>
    <source>
        <strain evidence="9">EGI L300058</strain>
    </source>
</reference>
<evidence type="ECO:0000256" key="5">
    <source>
        <dbReference type="ARBA" id="ARBA00023284"/>
    </source>
</evidence>
<keyword evidence="7" id="KW-0472">Membrane</keyword>